<gene>
    <name evidence="2" type="ORF">scyTo_0006756</name>
</gene>
<keyword evidence="3" id="KW-1185">Reference proteome</keyword>
<evidence type="ECO:0000256" key="1">
    <source>
        <dbReference type="SAM" id="MobiDB-lite"/>
    </source>
</evidence>
<comment type="caution">
    <text evidence="2">The sequence shown here is derived from an EMBL/GenBank/DDBJ whole genome shotgun (WGS) entry which is preliminary data.</text>
</comment>
<protein>
    <submittedName>
        <fullName evidence="2">Uncharacterized protein</fullName>
    </submittedName>
</protein>
<organism evidence="2 3">
    <name type="scientific">Scyliorhinus torazame</name>
    <name type="common">Cloudy catshark</name>
    <name type="synonym">Catulus torazame</name>
    <dbReference type="NCBI Taxonomy" id="75743"/>
    <lineage>
        <taxon>Eukaryota</taxon>
        <taxon>Metazoa</taxon>
        <taxon>Chordata</taxon>
        <taxon>Craniata</taxon>
        <taxon>Vertebrata</taxon>
        <taxon>Chondrichthyes</taxon>
        <taxon>Elasmobranchii</taxon>
        <taxon>Galeomorphii</taxon>
        <taxon>Galeoidea</taxon>
        <taxon>Carcharhiniformes</taxon>
        <taxon>Scyliorhinidae</taxon>
        <taxon>Scyliorhinus</taxon>
    </lineage>
</organism>
<reference evidence="2 3" key="1">
    <citation type="journal article" date="2018" name="Nat. Ecol. Evol.">
        <title>Shark genomes provide insights into elasmobranch evolution and the origin of vertebrates.</title>
        <authorList>
            <person name="Hara Y"/>
            <person name="Yamaguchi K"/>
            <person name="Onimaru K"/>
            <person name="Kadota M"/>
            <person name="Koyanagi M"/>
            <person name="Keeley SD"/>
            <person name="Tatsumi K"/>
            <person name="Tanaka K"/>
            <person name="Motone F"/>
            <person name="Kageyama Y"/>
            <person name="Nozu R"/>
            <person name="Adachi N"/>
            <person name="Nishimura O"/>
            <person name="Nakagawa R"/>
            <person name="Tanegashima C"/>
            <person name="Kiyatake I"/>
            <person name="Matsumoto R"/>
            <person name="Murakumo K"/>
            <person name="Nishida K"/>
            <person name="Terakita A"/>
            <person name="Kuratani S"/>
            <person name="Sato K"/>
            <person name="Hyodo S Kuraku.S."/>
        </authorList>
    </citation>
    <scope>NUCLEOTIDE SEQUENCE [LARGE SCALE GENOMIC DNA]</scope>
</reference>
<proteinExistence type="predicted"/>
<sequence>MVCLRNVLWVAASDSPQLSIASYWREDILRTEVAGALPCRACPSEAVRAGATQSVPVTGPMDDRVLGTIIQQPGPMLYRVHVRDGESDKHLDHPCIRSSILCDALLEGPGQHLAPNAADPTSTIPRGSRVNMPNAEDSDSEMEVPPPDIASDKSPDNQRMMVAPL</sequence>
<feature type="region of interest" description="Disordered" evidence="1">
    <location>
        <begin position="112"/>
        <end position="165"/>
    </location>
</feature>
<name>A0A401PJV1_SCYTO</name>
<accession>A0A401PJV1</accession>
<dbReference type="Proteomes" id="UP000288216">
    <property type="component" value="Unassembled WGS sequence"/>
</dbReference>
<dbReference type="EMBL" id="BFAA01002331">
    <property type="protein sequence ID" value="GCB73402.1"/>
    <property type="molecule type" value="Genomic_DNA"/>
</dbReference>
<dbReference type="AlphaFoldDB" id="A0A401PJV1"/>
<evidence type="ECO:0000313" key="3">
    <source>
        <dbReference type="Proteomes" id="UP000288216"/>
    </source>
</evidence>
<evidence type="ECO:0000313" key="2">
    <source>
        <dbReference type="EMBL" id="GCB73402.1"/>
    </source>
</evidence>